<keyword evidence="5 6" id="KW-0539">Nucleus</keyword>
<evidence type="ECO:0000256" key="4">
    <source>
        <dbReference type="ARBA" id="ARBA00022884"/>
    </source>
</evidence>
<dbReference type="GO" id="GO:0005730">
    <property type="term" value="C:nucleolus"/>
    <property type="evidence" value="ECO:0007669"/>
    <property type="project" value="TreeGrafter"/>
</dbReference>
<dbReference type="Proteomes" id="UP001149813">
    <property type="component" value="Unassembled WGS sequence"/>
</dbReference>
<feature type="coiled-coil region" evidence="7">
    <location>
        <begin position="82"/>
        <end position="109"/>
    </location>
</feature>
<keyword evidence="9" id="KW-1185">Reference proteome</keyword>
<keyword evidence="3 6" id="KW-0698">rRNA processing</keyword>
<dbReference type="GO" id="GO:0000178">
    <property type="term" value="C:exosome (RNase complex)"/>
    <property type="evidence" value="ECO:0007669"/>
    <property type="project" value="TreeGrafter"/>
</dbReference>
<evidence type="ECO:0000256" key="1">
    <source>
        <dbReference type="ARBA" id="ARBA00004123"/>
    </source>
</evidence>
<dbReference type="GO" id="GO:0000460">
    <property type="term" value="P:maturation of 5.8S rRNA"/>
    <property type="evidence" value="ECO:0007669"/>
    <property type="project" value="TreeGrafter"/>
</dbReference>
<dbReference type="InterPro" id="IPR011082">
    <property type="entry name" value="Exosome-assoc_fac/DNA_repair"/>
</dbReference>
<dbReference type="OrthoDB" id="10261072at2759"/>
<reference evidence="8" key="1">
    <citation type="submission" date="2022-07" db="EMBL/GenBank/DDBJ databases">
        <title>Phylogenomic reconstructions and comparative analyses of Kickxellomycotina fungi.</title>
        <authorList>
            <person name="Reynolds N.K."/>
            <person name="Stajich J.E."/>
            <person name="Barry K."/>
            <person name="Grigoriev I.V."/>
            <person name="Crous P."/>
            <person name="Smith M.E."/>
        </authorList>
    </citation>
    <scope>NUCLEOTIDE SEQUENCE</scope>
    <source>
        <strain evidence="8">NBRC 32514</strain>
    </source>
</reference>
<evidence type="ECO:0000313" key="8">
    <source>
        <dbReference type="EMBL" id="KAJ1720583.1"/>
    </source>
</evidence>
<protein>
    <recommendedName>
        <fullName evidence="6">Exosome complex protein</fullName>
    </recommendedName>
</protein>
<evidence type="ECO:0000313" key="9">
    <source>
        <dbReference type="Proteomes" id="UP001149813"/>
    </source>
</evidence>
<keyword evidence="7" id="KW-0175">Coiled coil</keyword>
<accession>A0A9W8CQY3</accession>
<comment type="function">
    <text evidence="6">Required for exosome-dependent processing of pre-rRNA and small nucleolar RNA (snRNA) precursors. Involved in processing of 35S pre-rRNA at the A0, A1 and A2 sites.</text>
</comment>
<dbReference type="PANTHER" id="PTHR15341">
    <property type="entry name" value="SUN-COR STEROID HORMONE RECEPTOR CO-REPRESSOR"/>
    <property type="match status" value="1"/>
</dbReference>
<organism evidence="8 9">
    <name type="scientific">Coemansia erecta</name>
    <dbReference type="NCBI Taxonomy" id="147472"/>
    <lineage>
        <taxon>Eukaryota</taxon>
        <taxon>Fungi</taxon>
        <taxon>Fungi incertae sedis</taxon>
        <taxon>Zoopagomycota</taxon>
        <taxon>Kickxellomycotina</taxon>
        <taxon>Kickxellomycetes</taxon>
        <taxon>Kickxellales</taxon>
        <taxon>Kickxellaceae</taxon>
        <taxon>Coemansia</taxon>
    </lineage>
</organism>
<dbReference type="AlphaFoldDB" id="A0A9W8CQY3"/>
<gene>
    <name evidence="8" type="ORF">LPJ53_004807</name>
</gene>
<comment type="subcellular location">
    <subcellularLocation>
        <location evidence="1 6">Nucleus</location>
    </subcellularLocation>
</comment>
<comment type="caution">
    <text evidence="8">The sequence shown here is derived from an EMBL/GenBank/DDBJ whole genome shotgun (WGS) entry which is preliminary data.</text>
</comment>
<proteinExistence type="inferred from homology"/>
<evidence type="ECO:0000256" key="6">
    <source>
        <dbReference type="RuleBase" id="RU368003"/>
    </source>
</evidence>
<name>A0A9W8CQY3_9FUNG</name>
<dbReference type="Pfam" id="PF04000">
    <property type="entry name" value="Sas10_Utp3"/>
    <property type="match status" value="1"/>
</dbReference>
<dbReference type="EMBL" id="JANBOJ010000244">
    <property type="protein sequence ID" value="KAJ1720583.1"/>
    <property type="molecule type" value="Genomic_DNA"/>
</dbReference>
<keyword evidence="4 6" id="KW-0694">RNA-binding</keyword>
<sequence length="135" mass="15064">MSDKKLAKQATQLDLALASVEQALGVLLKHPIAEVVGRLTTLERCELEALAVYAIDTLFWILLKVNGVPPKEHPVMVELQRVQRYIGKINKAKEAVEQQEQREEGKRSMRVDREAAGRFIRSALADGKTAETGDE</sequence>
<dbReference type="PANTHER" id="PTHR15341:SF3">
    <property type="entry name" value="NUCLEAR NUCLEIC ACID-BINDING PROTEIN C1D"/>
    <property type="match status" value="1"/>
</dbReference>
<dbReference type="GO" id="GO:0003677">
    <property type="term" value="F:DNA binding"/>
    <property type="evidence" value="ECO:0007669"/>
    <property type="project" value="TreeGrafter"/>
</dbReference>
<dbReference type="InterPro" id="IPR007146">
    <property type="entry name" value="Sas10/Utp3/C1D"/>
</dbReference>
<dbReference type="GO" id="GO:0010468">
    <property type="term" value="P:regulation of gene expression"/>
    <property type="evidence" value="ECO:0007669"/>
    <property type="project" value="TreeGrafter"/>
</dbReference>
<evidence type="ECO:0000256" key="3">
    <source>
        <dbReference type="ARBA" id="ARBA00022552"/>
    </source>
</evidence>
<evidence type="ECO:0000256" key="2">
    <source>
        <dbReference type="ARBA" id="ARBA00009154"/>
    </source>
</evidence>
<comment type="similarity">
    <text evidence="2 6">Belongs to the C1D family.</text>
</comment>
<dbReference type="GO" id="GO:0003723">
    <property type="term" value="F:RNA binding"/>
    <property type="evidence" value="ECO:0007669"/>
    <property type="project" value="UniProtKB-UniRule"/>
</dbReference>
<evidence type="ECO:0000256" key="5">
    <source>
        <dbReference type="ARBA" id="ARBA00023242"/>
    </source>
</evidence>
<evidence type="ECO:0000256" key="7">
    <source>
        <dbReference type="SAM" id="Coils"/>
    </source>
</evidence>